<gene>
    <name evidence="4" type="ORF">SCHCODRAFT_236495</name>
</gene>
<dbReference type="KEGG" id="scm:SCHCO_02549032"/>
<reference evidence="4 5" key="1">
    <citation type="journal article" date="2010" name="Nat. Biotechnol.">
        <title>Genome sequence of the model mushroom Schizophyllum commune.</title>
        <authorList>
            <person name="Ohm R.A."/>
            <person name="de Jong J.F."/>
            <person name="Lugones L.G."/>
            <person name="Aerts A."/>
            <person name="Kothe E."/>
            <person name="Stajich J.E."/>
            <person name="de Vries R.P."/>
            <person name="Record E."/>
            <person name="Levasseur A."/>
            <person name="Baker S.E."/>
            <person name="Bartholomew K.A."/>
            <person name="Coutinho P.M."/>
            <person name="Erdmann S."/>
            <person name="Fowler T.J."/>
            <person name="Gathman A.C."/>
            <person name="Lombard V."/>
            <person name="Henrissat B."/>
            <person name="Knabe N."/>
            <person name="Kuees U."/>
            <person name="Lilly W.W."/>
            <person name="Lindquist E."/>
            <person name="Lucas S."/>
            <person name="Magnuson J.K."/>
            <person name="Piumi F."/>
            <person name="Raudaskoski M."/>
            <person name="Salamov A."/>
            <person name="Schmutz J."/>
            <person name="Schwarze F.W.M.R."/>
            <person name="vanKuyk P.A."/>
            <person name="Horton J.S."/>
            <person name="Grigoriev I.V."/>
            <person name="Woesten H.A.B."/>
        </authorList>
    </citation>
    <scope>NUCLEOTIDE SEQUENCE [LARGE SCALE GENOMIC DNA]</scope>
    <source>
        <strain evidence="5">H4-8 / FGSC 9210</strain>
    </source>
</reference>
<dbReference type="OrthoDB" id="419598at2759"/>
<feature type="domain" description="NmrA-like" evidence="3">
    <location>
        <begin position="340"/>
        <end position="572"/>
    </location>
</feature>
<proteinExistence type="inferred from homology"/>
<evidence type="ECO:0000313" key="5">
    <source>
        <dbReference type="Proteomes" id="UP000007431"/>
    </source>
</evidence>
<feature type="domain" description="NmrA-like" evidence="3">
    <location>
        <begin position="6"/>
        <end position="236"/>
    </location>
</feature>
<dbReference type="InParanoid" id="D8QBN0"/>
<dbReference type="InterPro" id="IPR036291">
    <property type="entry name" value="NAD(P)-bd_dom_sf"/>
</dbReference>
<keyword evidence="5" id="KW-1185">Reference proteome</keyword>
<dbReference type="PANTHER" id="PTHR42748:SF7">
    <property type="entry name" value="NMRA LIKE REDOX SENSOR 1-RELATED"/>
    <property type="match status" value="1"/>
</dbReference>
<dbReference type="GeneID" id="9592245"/>
<dbReference type="STRING" id="578458.D8QBN0"/>
<dbReference type="SUPFAM" id="SSF51735">
    <property type="entry name" value="NAD(P)-binding Rossmann-fold domains"/>
    <property type="match status" value="2"/>
</dbReference>
<name>D8QBN0_SCHCM</name>
<keyword evidence="2" id="KW-0521">NADP</keyword>
<dbReference type="Gene3D" id="3.90.25.10">
    <property type="entry name" value="UDP-galactose 4-epimerase, domain 1"/>
    <property type="match status" value="1"/>
</dbReference>
<evidence type="ECO:0000259" key="3">
    <source>
        <dbReference type="Pfam" id="PF05368"/>
    </source>
</evidence>
<evidence type="ECO:0000313" key="4">
    <source>
        <dbReference type="EMBL" id="EFI94381.1"/>
    </source>
</evidence>
<dbReference type="eggNOG" id="ENOG502QQEA">
    <property type="taxonomic scope" value="Eukaryota"/>
</dbReference>
<accession>D8QBN0</accession>
<dbReference type="HOGENOM" id="CLU_440162_0_0_1"/>
<dbReference type="InterPro" id="IPR008030">
    <property type="entry name" value="NmrA-like"/>
</dbReference>
<dbReference type="EMBL" id="GL377309">
    <property type="protein sequence ID" value="EFI94381.1"/>
    <property type="molecule type" value="Genomic_DNA"/>
</dbReference>
<comment type="similarity">
    <text evidence="1">Belongs to the NmrA-type oxidoreductase family.</text>
</comment>
<dbReference type="Proteomes" id="UP000007431">
    <property type="component" value="Unassembled WGS sequence"/>
</dbReference>
<dbReference type="PANTHER" id="PTHR42748">
    <property type="entry name" value="NITROGEN METABOLITE REPRESSION PROTEIN NMRA FAMILY MEMBER"/>
    <property type="match status" value="1"/>
</dbReference>
<dbReference type="VEuPathDB" id="FungiDB:SCHCODRAFT_02549032"/>
<sequence length="621" mass="67811">MPRIATVFGATGTQGKFDDECSAVVDALLKDGTFVPRAVTRDPNSEASRALAARGAQVVAADLGDKESVKKALSGAEVAFGVTVPFTPLSEIVQGKNMIDAAKEEDVKYFVFSSLDSMAEISKGKYTRATHFEEKVVIAKYLEESGLPNSRVIVGVYLDNFLKLWAINKTPKGLVYKNPFALESVFGYSWVGRDLGRVVTGLFKIYPEKLSEINNVSFDVDYARASLREILDQISKGELQMSAMLEAQLTASCVELGQPIIVEPVPLNEFAPLEDMRGFTTEFDLIGGRPIPDPKLEALGIKQDGTIHDFVQQALKPHLDKQIWSAGVIRAFFWPTTRSAVVESLLKDGTFVPRAVTRDPNSAASRALAARGAQVIAADLGDKDSVKKAMEGAEVAFGVTVPFTPLTELEQGKNLVDAAKETGLKFFVFSSLSSIAEVTKGKFTKASHSEDKVAVVKYLKASGVPNARVIVGLFLENFVKMTPLTKTPEGYAVQLRFHPKSVFGYSWVGHDLGPVVTELFKLYTTRLSEINDVDFDIDHAKASVGDIIDEISKELGKPIKVERAPPTGIPDLDEAYDFGVEYDLLGGRPVPDPKLEAFGIKQDGTIQEFVRQVLKPHLDKQ</sequence>
<dbReference type="InterPro" id="IPR051164">
    <property type="entry name" value="NmrA-like_oxidored"/>
</dbReference>
<dbReference type="RefSeq" id="XP_003029284.1">
    <property type="nucleotide sequence ID" value="XM_003029238.1"/>
</dbReference>
<evidence type="ECO:0000256" key="1">
    <source>
        <dbReference type="ARBA" id="ARBA00006328"/>
    </source>
</evidence>
<organism evidence="5">
    <name type="scientific">Schizophyllum commune (strain H4-8 / FGSC 9210)</name>
    <name type="common">Split gill fungus</name>
    <dbReference type="NCBI Taxonomy" id="578458"/>
    <lineage>
        <taxon>Eukaryota</taxon>
        <taxon>Fungi</taxon>
        <taxon>Dikarya</taxon>
        <taxon>Basidiomycota</taxon>
        <taxon>Agaricomycotina</taxon>
        <taxon>Agaricomycetes</taxon>
        <taxon>Agaricomycetidae</taxon>
        <taxon>Agaricales</taxon>
        <taxon>Schizophyllaceae</taxon>
        <taxon>Schizophyllum</taxon>
    </lineage>
</organism>
<evidence type="ECO:0000256" key="2">
    <source>
        <dbReference type="ARBA" id="ARBA00022857"/>
    </source>
</evidence>
<dbReference type="AlphaFoldDB" id="D8QBN0"/>
<protein>
    <recommendedName>
        <fullName evidence="3">NmrA-like domain-containing protein</fullName>
    </recommendedName>
</protein>
<dbReference type="Pfam" id="PF05368">
    <property type="entry name" value="NmrA"/>
    <property type="match status" value="2"/>
</dbReference>
<dbReference type="Gene3D" id="3.40.50.720">
    <property type="entry name" value="NAD(P)-binding Rossmann-like Domain"/>
    <property type="match status" value="2"/>
</dbReference>